<dbReference type="Gene3D" id="3.20.20.70">
    <property type="entry name" value="Aldolase class I"/>
    <property type="match status" value="1"/>
</dbReference>
<feature type="active site" description="Proton acceptor" evidence="6">
    <location>
        <position position="301"/>
    </location>
</feature>
<feature type="binding site" evidence="7">
    <location>
        <begin position="112"/>
        <end position="114"/>
    </location>
    <ligand>
        <name>FMN</name>
        <dbReference type="ChEBI" id="CHEBI:58210"/>
    </ligand>
</feature>
<evidence type="ECO:0000256" key="5">
    <source>
        <dbReference type="ARBA" id="ARBA00024042"/>
    </source>
</evidence>
<gene>
    <name evidence="9" type="ORF">SJAG_02142</name>
</gene>
<dbReference type="PROSITE" id="PS00557">
    <property type="entry name" value="FMN_HYDROXY_ACID_DH_1"/>
    <property type="match status" value="1"/>
</dbReference>
<dbReference type="OrthoDB" id="25826at2759"/>
<feature type="binding site" evidence="7">
    <location>
        <position position="191"/>
    </location>
    <ligand>
        <name>FMN</name>
        <dbReference type="ChEBI" id="CHEBI:58210"/>
    </ligand>
</feature>
<dbReference type="InterPro" id="IPR000262">
    <property type="entry name" value="FMN-dep_DH"/>
</dbReference>
<dbReference type="GO" id="GO:0010181">
    <property type="term" value="F:FMN binding"/>
    <property type="evidence" value="ECO:0007669"/>
    <property type="project" value="InterPro"/>
</dbReference>
<dbReference type="PANTHER" id="PTHR10578">
    <property type="entry name" value="S -2-HYDROXY-ACID OXIDASE-RELATED"/>
    <property type="match status" value="1"/>
</dbReference>
<dbReference type="GO" id="GO:0016614">
    <property type="term" value="F:oxidoreductase activity, acting on CH-OH group of donors"/>
    <property type="evidence" value="ECO:0007669"/>
    <property type="project" value="UniProtKB-ARBA"/>
</dbReference>
<comment type="similarity">
    <text evidence="5">Belongs to the FMN-dependent alpha-hydroxy acid dehydrogenase family.</text>
</comment>
<evidence type="ECO:0000313" key="9">
    <source>
        <dbReference type="EMBL" id="EEB07061.1"/>
    </source>
</evidence>
<sequence length="405" mass="45014">MPQKSSYTDIDKKYLPWSVYQEELYEMGLHDKKPPFTTVFDEWQPLAKERLSETAYCYAAGSAGRESTERRNTEALGRVRFIPHMLTPKASTRNLEIELFGVKYPTPILVAPIGVQRLYHSEGEVAAARAASKLGIPYIMSSASSSSMEQVAQASGDGPRWFQLYWPEDPNVTVSMLEAATAAGFRTLVVTLDTWNLSWRPRDLKNAYVPFYHGVGDQVCNSTEAFLDKMRSLNLSPKSNPREVGKHWVKHIFPGSQHGWDEINLLRRHWKGPIILKGIQHVDDAKKAVEYGLDGIIVSNHGGRQFDGGIGSIEALEPIVDAVGDKLTVLFDSGVRSGVDVMRALALGAKAVLIGRPFLWGLSLAGTDGVVHVLRCIMADLDLNMGLAGYHSIKELTKKDVYWKV</sequence>
<evidence type="ECO:0000256" key="1">
    <source>
        <dbReference type="ARBA" id="ARBA00001917"/>
    </source>
</evidence>
<feature type="domain" description="FMN hydroxy acid dehydrogenase" evidence="8">
    <location>
        <begin position="32"/>
        <end position="405"/>
    </location>
</feature>
<feature type="binding site" evidence="7">
    <location>
        <position position="163"/>
    </location>
    <ligand>
        <name>FMN</name>
        <dbReference type="ChEBI" id="CHEBI:58210"/>
    </ligand>
</feature>
<dbReference type="eggNOG" id="KOG0538">
    <property type="taxonomic scope" value="Eukaryota"/>
</dbReference>
<dbReference type="InterPro" id="IPR037396">
    <property type="entry name" value="FMN_HAD"/>
</dbReference>
<dbReference type="PIRSF" id="PIRSF000138">
    <property type="entry name" value="Al-hdrx_acd_dh"/>
    <property type="match status" value="1"/>
</dbReference>
<proteinExistence type="inferred from homology"/>
<evidence type="ECO:0000256" key="2">
    <source>
        <dbReference type="ARBA" id="ARBA00022630"/>
    </source>
</evidence>
<name>B6K1N0_SCHJY</name>
<dbReference type="VEuPathDB" id="FungiDB:SJAG_02142"/>
<evidence type="ECO:0000259" key="8">
    <source>
        <dbReference type="PROSITE" id="PS51349"/>
    </source>
</evidence>
<keyword evidence="2 7" id="KW-0285">Flavoprotein</keyword>
<keyword evidence="10" id="KW-1185">Reference proteome</keyword>
<dbReference type="AlphaFoldDB" id="B6K1N0"/>
<dbReference type="InterPro" id="IPR012133">
    <property type="entry name" value="Alpha-hydoxy_acid_DH_FMN"/>
</dbReference>
<dbReference type="JaponicusDB" id="SJAG_02142"/>
<keyword evidence="3 7" id="KW-0288">FMN</keyword>
<feature type="binding site" evidence="7">
    <location>
        <position position="141"/>
    </location>
    <ligand>
        <name>FMN</name>
        <dbReference type="ChEBI" id="CHEBI:58210"/>
    </ligand>
</feature>
<dbReference type="FunFam" id="3.20.20.70:FF:000029">
    <property type="entry name" value="L-lactate dehydrogenase"/>
    <property type="match status" value="1"/>
</dbReference>
<evidence type="ECO:0000256" key="3">
    <source>
        <dbReference type="ARBA" id="ARBA00022643"/>
    </source>
</evidence>
<dbReference type="SUPFAM" id="SSF51395">
    <property type="entry name" value="FMN-linked oxidoreductases"/>
    <property type="match status" value="1"/>
</dbReference>
<feature type="binding site" evidence="7">
    <location>
        <position position="277"/>
    </location>
    <ligand>
        <name>FMN</name>
        <dbReference type="ChEBI" id="CHEBI:58210"/>
    </ligand>
</feature>
<dbReference type="RefSeq" id="XP_002173354.1">
    <property type="nucleotide sequence ID" value="XM_002173318.2"/>
</dbReference>
<feature type="binding site" evidence="7">
    <location>
        <position position="304"/>
    </location>
    <ligand>
        <name>glyoxylate</name>
        <dbReference type="ChEBI" id="CHEBI:36655"/>
    </ligand>
</feature>
<reference evidence="9 10" key="1">
    <citation type="journal article" date="2011" name="Science">
        <title>Comparative functional genomics of the fission yeasts.</title>
        <authorList>
            <person name="Rhind N."/>
            <person name="Chen Z."/>
            <person name="Yassour M."/>
            <person name="Thompson D.A."/>
            <person name="Haas B.J."/>
            <person name="Habib N."/>
            <person name="Wapinski I."/>
            <person name="Roy S."/>
            <person name="Lin M.F."/>
            <person name="Heiman D.I."/>
            <person name="Young S.K."/>
            <person name="Furuya K."/>
            <person name="Guo Y."/>
            <person name="Pidoux A."/>
            <person name="Chen H.M."/>
            <person name="Robbertse B."/>
            <person name="Goldberg J.M."/>
            <person name="Aoki K."/>
            <person name="Bayne E.H."/>
            <person name="Berlin A.M."/>
            <person name="Desjardins C.A."/>
            <person name="Dobbs E."/>
            <person name="Dukaj L."/>
            <person name="Fan L."/>
            <person name="FitzGerald M.G."/>
            <person name="French C."/>
            <person name="Gujja S."/>
            <person name="Hansen K."/>
            <person name="Keifenheim D."/>
            <person name="Levin J.Z."/>
            <person name="Mosher R.A."/>
            <person name="Mueller C.A."/>
            <person name="Pfiffner J."/>
            <person name="Priest M."/>
            <person name="Russ C."/>
            <person name="Smialowska A."/>
            <person name="Swoboda P."/>
            <person name="Sykes S.M."/>
            <person name="Vaughn M."/>
            <person name="Vengrova S."/>
            <person name="Yoder R."/>
            <person name="Zeng Q."/>
            <person name="Allshire R."/>
            <person name="Baulcombe D."/>
            <person name="Birren B.W."/>
            <person name="Brown W."/>
            <person name="Ekwall K."/>
            <person name="Kellis M."/>
            <person name="Leatherwood J."/>
            <person name="Levin H."/>
            <person name="Margalit H."/>
            <person name="Martienssen R."/>
            <person name="Nieduszynski C.A."/>
            <person name="Spatafora J.W."/>
            <person name="Friedman N."/>
            <person name="Dalgaard J.Z."/>
            <person name="Baumann P."/>
            <person name="Niki H."/>
            <person name="Regev A."/>
            <person name="Nusbaum C."/>
        </authorList>
    </citation>
    <scope>NUCLEOTIDE SEQUENCE [LARGE SCALE GENOMIC DNA]</scope>
    <source>
        <strain evidence="10">yFS275 / FY16936</strain>
    </source>
</reference>
<feature type="binding site" evidence="7">
    <location>
        <position position="165"/>
    </location>
    <ligand>
        <name>glyoxylate</name>
        <dbReference type="ChEBI" id="CHEBI:36655"/>
    </ligand>
</feature>
<dbReference type="PANTHER" id="PTHR10578:SF143">
    <property type="entry name" value="FMN-DEPENDENT ALPHA-HYDROXY ACID DEHYDROGENASE PB1A11.03"/>
    <property type="match status" value="1"/>
</dbReference>
<dbReference type="STRING" id="402676.B6K1N0"/>
<evidence type="ECO:0000256" key="7">
    <source>
        <dbReference type="PIRSR" id="PIRSR000138-2"/>
    </source>
</evidence>
<evidence type="ECO:0000256" key="6">
    <source>
        <dbReference type="PIRSR" id="PIRSR000138-1"/>
    </source>
</evidence>
<dbReference type="InterPro" id="IPR013785">
    <property type="entry name" value="Aldolase_TIM"/>
</dbReference>
<comment type="cofactor">
    <cofactor evidence="1">
        <name>FMN</name>
        <dbReference type="ChEBI" id="CHEBI:58210"/>
    </cofactor>
</comment>
<evidence type="ECO:0000313" key="10">
    <source>
        <dbReference type="Proteomes" id="UP000001744"/>
    </source>
</evidence>
<dbReference type="PROSITE" id="PS51349">
    <property type="entry name" value="FMN_HYDROXY_ACID_DH_2"/>
    <property type="match status" value="1"/>
</dbReference>
<dbReference type="Proteomes" id="UP000001744">
    <property type="component" value="Unassembled WGS sequence"/>
</dbReference>
<feature type="binding site" evidence="7">
    <location>
        <position position="200"/>
    </location>
    <ligand>
        <name>glyoxylate</name>
        <dbReference type="ChEBI" id="CHEBI:36655"/>
    </ligand>
</feature>
<dbReference type="InterPro" id="IPR008259">
    <property type="entry name" value="FMN_hydac_DH_AS"/>
</dbReference>
<feature type="binding site" evidence="7">
    <location>
        <begin position="332"/>
        <end position="336"/>
    </location>
    <ligand>
        <name>FMN</name>
        <dbReference type="ChEBI" id="CHEBI:58210"/>
    </ligand>
</feature>
<evidence type="ECO:0000256" key="4">
    <source>
        <dbReference type="ARBA" id="ARBA00023002"/>
    </source>
</evidence>
<dbReference type="GeneID" id="7052070"/>
<feature type="binding site" evidence="7">
    <location>
        <begin position="355"/>
        <end position="356"/>
    </location>
    <ligand>
        <name>FMN</name>
        <dbReference type="ChEBI" id="CHEBI:58210"/>
    </ligand>
</feature>
<protein>
    <submittedName>
        <fullName evidence="9">Cytochrome b2</fullName>
    </submittedName>
</protein>
<dbReference type="HOGENOM" id="CLU_020639_0_1_1"/>
<accession>B6K1N0</accession>
<organism evidence="9 10">
    <name type="scientific">Schizosaccharomyces japonicus (strain yFS275 / FY16936)</name>
    <name type="common">Fission yeast</name>
    <dbReference type="NCBI Taxonomy" id="402676"/>
    <lineage>
        <taxon>Eukaryota</taxon>
        <taxon>Fungi</taxon>
        <taxon>Dikarya</taxon>
        <taxon>Ascomycota</taxon>
        <taxon>Taphrinomycotina</taxon>
        <taxon>Schizosaccharomycetes</taxon>
        <taxon>Schizosaccharomycetales</taxon>
        <taxon>Schizosaccharomycetaceae</taxon>
        <taxon>Schizosaccharomyces</taxon>
    </lineage>
</organism>
<dbReference type="EMBL" id="KE651166">
    <property type="protein sequence ID" value="EEB07061.1"/>
    <property type="molecule type" value="Genomic_DNA"/>
</dbReference>
<keyword evidence="4" id="KW-0560">Oxidoreductase</keyword>
<feature type="binding site" evidence="7">
    <location>
        <position position="299"/>
    </location>
    <ligand>
        <name>FMN</name>
        <dbReference type="ChEBI" id="CHEBI:58210"/>
    </ligand>
</feature>
<dbReference type="Pfam" id="PF01070">
    <property type="entry name" value="FMN_dh"/>
    <property type="match status" value="1"/>
</dbReference>
<feature type="binding site" evidence="7">
    <location>
        <position position="301"/>
    </location>
    <ligand>
        <name>glyoxylate</name>
        <dbReference type="ChEBI" id="CHEBI:36655"/>
    </ligand>
</feature>
<dbReference type="OMA" id="CMLADTD"/>
<feature type="binding site" evidence="7">
    <location>
        <position position="58"/>
    </location>
    <ligand>
        <name>glyoxylate</name>
        <dbReference type="ChEBI" id="CHEBI:36655"/>
    </ligand>
</feature>